<name>A0A507QST1_MONPU</name>
<dbReference type="InterPro" id="IPR020588">
    <property type="entry name" value="RecA_ATP-bd"/>
</dbReference>
<feature type="compositionally biased region" description="Acidic residues" evidence="7">
    <location>
        <begin position="401"/>
        <end position="439"/>
    </location>
</feature>
<keyword evidence="6" id="KW-0539">Nucleus</keyword>
<dbReference type="PROSITE" id="PS50162">
    <property type="entry name" value="RECA_2"/>
    <property type="match status" value="1"/>
</dbReference>
<dbReference type="GO" id="GO:0033065">
    <property type="term" value="C:Rad51C-XRCC3 complex"/>
    <property type="evidence" value="ECO:0007669"/>
    <property type="project" value="TreeGrafter"/>
</dbReference>
<evidence type="ECO:0000313" key="10">
    <source>
        <dbReference type="Proteomes" id="UP000319663"/>
    </source>
</evidence>
<dbReference type="EMBL" id="VIFY01000122">
    <property type="protein sequence ID" value="TQB70084.1"/>
    <property type="molecule type" value="Genomic_DNA"/>
</dbReference>
<proteinExistence type="predicted"/>
<dbReference type="AlphaFoldDB" id="A0A507QST1"/>
<dbReference type="GO" id="GO:0007131">
    <property type="term" value="P:reciprocal meiotic recombination"/>
    <property type="evidence" value="ECO:0007669"/>
    <property type="project" value="TreeGrafter"/>
</dbReference>
<dbReference type="PANTHER" id="PTHR46239:SF1">
    <property type="entry name" value="DNA REPAIR PROTEIN RAD51 HOMOLOG 3"/>
    <property type="match status" value="1"/>
</dbReference>
<dbReference type="Gene3D" id="3.40.50.300">
    <property type="entry name" value="P-loop containing nucleotide triphosphate hydrolases"/>
    <property type="match status" value="1"/>
</dbReference>
<dbReference type="STRING" id="5098.A0A507QST1"/>
<protein>
    <recommendedName>
        <fullName evidence="8">RecA family profile 1 domain-containing protein</fullName>
    </recommendedName>
</protein>
<feature type="domain" description="RecA family profile 1" evidence="8">
    <location>
        <begin position="35"/>
        <end position="259"/>
    </location>
</feature>
<dbReference type="CDD" id="cd01393">
    <property type="entry name" value="RecA-like"/>
    <property type="match status" value="1"/>
</dbReference>
<evidence type="ECO:0000256" key="4">
    <source>
        <dbReference type="ARBA" id="ARBA00022840"/>
    </source>
</evidence>
<dbReference type="GO" id="GO:0008821">
    <property type="term" value="F:crossover junction DNA endonuclease activity"/>
    <property type="evidence" value="ECO:0007669"/>
    <property type="project" value="TreeGrafter"/>
</dbReference>
<dbReference type="PANTHER" id="PTHR46239">
    <property type="entry name" value="DNA REPAIR PROTEIN RAD51 HOMOLOG 3 RAD51C"/>
    <property type="match status" value="1"/>
</dbReference>
<evidence type="ECO:0000256" key="1">
    <source>
        <dbReference type="ARBA" id="ARBA00004123"/>
    </source>
</evidence>
<dbReference type="GO" id="GO:0005524">
    <property type="term" value="F:ATP binding"/>
    <property type="evidence" value="ECO:0007669"/>
    <property type="project" value="UniProtKB-KW"/>
</dbReference>
<comment type="subcellular location">
    <subcellularLocation>
        <location evidence="1">Nucleus</location>
    </subcellularLocation>
</comment>
<keyword evidence="4" id="KW-0067">ATP-binding</keyword>
<reference evidence="9 10" key="1">
    <citation type="submission" date="2019-06" db="EMBL/GenBank/DDBJ databases">
        <title>Wine fermentation using esterase from Monascus purpureus.</title>
        <authorList>
            <person name="Geng C."/>
            <person name="Zhang Y."/>
        </authorList>
    </citation>
    <scope>NUCLEOTIDE SEQUENCE [LARGE SCALE GENOMIC DNA]</scope>
    <source>
        <strain evidence="9">HQ1</strain>
    </source>
</reference>
<evidence type="ECO:0000313" key="9">
    <source>
        <dbReference type="EMBL" id="TQB70084.1"/>
    </source>
</evidence>
<accession>A0A507QST1</accession>
<dbReference type="GO" id="GO:0033063">
    <property type="term" value="C:Rad51B-Rad51C-Rad51D-XRCC2 complex"/>
    <property type="evidence" value="ECO:0007669"/>
    <property type="project" value="TreeGrafter"/>
</dbReference>
<evidence type="ECO:0000256" key="7">
    <source>
        <dbReference type="SAM" id="MobiDB-lite"/>
    </source>
</evidence>
<dbReference type="InterPro" id="IPR003593">
    <property type="entry name" value="AAA+_ATPase"/>
</dbReference>
<evidence type="ECO:0000256" key="3">
    <source>
        <dbReference type="ARBA" id="ARBA00022763"/>
    </source>
</evidence>
<gene>
    <name evidence="9" type="ORF">MPDQ_000958</name>
</gene>
<evidence type="ECO:0000256" key="6">
    <source>
        <dbReference type="ARBA" id="ARBA00023242"/>
    </source>
</evidence>
<dbReference type="Proteomes" id="UP000319663">
    <property type="component" value="Unassembled WGS sequence"/>
</dbReference>
<evidence type="ECO:0000259" key="8">
    <source>
        <dbReference type="PROSITE" id="PS50162"/>
    </source>
</evidence>
<evidence type="ECO:0000256" key="2">
    <source>
        <dbReference type="ARBA" id="ARBA00022741"/>
    </source>
</evidence>
<dbReference type="InterPro" id="IPR027417">
    <property type="entry name" value="P-loop_NTPase"/>
</dbReference>
<keyword evidence="5" id="KW-0234">DNA repair</keyword>
<evidence type="ECO:0000256" key="5">
    <source>
        <dbReference type="ARBA" id="ARBA00023204"/>
    </source>
</evidence>
<dbReference type="SUPFAM" id="SSF52540">
    <property type="entry name" value="P-loop containing nucleoside triphosphate hydrolases"/>
    <property type="match status" value="1"/>
</dbReference>
<dbReference type="GO" id="GO:0000400">
    <property type="term" value="F:four-way junction DNA binding"/>
    <property type="evidence" value="ECO:0007669"/>
    <property type="project" value="TreeGrafter"/>
</dbReference>
<dbReference type="InterPro" id="IPR052093">
    <property type="entry name" value="HR_Repair_Mediator"/>
</dbReference>
<feature type="region of interest" description="Disordered" evidence="7">
    <location>
        <begin position="361"/>
        <end position="439"/>
    </location>
</feature>
<feature type="compositionally biased region" description="Low complexity" evidence="7">
    <location>
        <begin position="366"/>
        <end position="382"/>
    </location>
</feature>
<dbReference type="GO" id="GO:0005657">
    <property type="term" value="C:replication fork"/>
    <property type="evidence" value="ECO:0007669"/>
    <property type="project" value="TreeGrafter"/>
</dbReference>
<organism evidence="9 10">
    <name type="scientific">Monascus purpureus</name>
    <name type="common">Red mold</name>
    <name type="synonym">Monascus anka</name>
    <dbReference type="NCBI Taxonomy" id="5098"/>
    <lineage>
        <taxon>Eukaryota</taxon>
        <taxon>Fungi</taxon>
        <taxon>Dikarya</taxon>
        <taxon>Ascomycota</taxon>
        <taxon>Pezizomycotina</taxon>
        <taxon>Eurotiomycetes</taxon>
        <taxon>Eurotiomycetidae</taxon>
        <taxon>Eurotiales</taxon>
        <taxon>Aspergillaceae</taxon>
        <taxon>Monascus</taxon>
    </lineage>
</organism>
<keyword evidence="10" id="KW-1185">Reference proteome</keyword>
<dbReference type="GO" id="GO:0000707">
    <property type="term" value="P:meiotic DNA recombinase assembly"/>
    <property type="evidence" value="ECO:0007669"/>
    <property type="project" value="TreeGrafter"/>
</dbReference>
<keyword evidence="3" id="KW-0227">DNA damage</keyword>
<comment type="caution">
    <text evidence="9">The sequence shown here is derived from an EMBL/GenBank/DDBJ whole genome shotgun (WGS) entry which is preliminary data.</text>
</comment>
<dbReference type="OrthoDB" id="5957327at2759"/>
<dbReference type="SMART" id="SM00382">
    <property type="entry name" value="AAA"/>
    <property type="match status" value="1"/>
</dbReference>
<dbReference type="GO" id="GO:0140664">
    <property type="term" value="F:ATP-dependent DNA damage sensor activity"/>
    <property type="evidence" value="ECO:0007669"/>
    <property type="project" value="InterPro"/>
</dbReference>
<sequence>MNDQDILGLSNCEPNRVVSIPASQSLHASTASPSSPSAISTGLSRLDEALCPTSRDALSGLGLGLGLKNGPQRRGIPCGHVTEIFGPPGVGKTSLALEIAVNALCDGGKAVWIDTGSPLPKPRLEKMLRKKLAESTRNTSSQSTAPTTVDEMIQKLTYFRSQSLPHLLALILHPPQSFPGEGTTLLIIDSISGPFPSYFPNPLELRSRLFSSQDGGKNLDKSQIQWLMNRKWNVTGDLANQLTKLAVTFRLAVVVVNQTQTRIKGLPRAILSPALAGSVWESDVYARVGLYRDLTLPVSLSVAANANEDNDKCVVDLDLSTNKIRFAEVMKRGGKPLTSRLEENIVPFIIKMDGLQEVRNKTQTQSNPVVASASPPLSSGLSQNPPASRRSTHRKRKLDEIADSQDEDEDEDEGGFEEVGDSDEEYGWIDEDTCDVPDV</sequence>
<keyword evidence="2" id="KW-0547">Nucleotide-binding</keyword>